<keyword evidence="3" id="KW-1185">Reference proteome</keyword>
<sequence length="136" mass="15119">MSYSKLSLQHGIHHFAHRAFFFRAQVPDHMKGDPRVPQGEPTGHDAGTGPAADQAPFRDSRKPPQGIHRRLVQPVARFLQDDFMTHVNHRSAILAVVQAGSEQIAGQVDESGAHDGGITAHDRRNAQLRYGYRRTP</sequence>
<dbReference type="PaxDb" id="243159-AFE_2496"/>
<name>B7J731_ACIF2</name>
<evidence type="ECO:0000313" key="3">
    <source>
        <dbReference type="Proteomes" id="UP000001362"/>
    </source>
</evidence>
<dbReference type="Proteomes" id="UP000001362">
    <property type="component" value="Chromosome"/>
</dbReference>
<dbReference type="EMBL" id="CP001219">
    <property type="protein sequence ID" value="ACK78749.1"/>
    <property type="molecule type" value="Genomic_DNA"/>
</dbReference>
<dbReference type="STRING" id="243159.AFE_2496"/>
<evidence type="ECO:0000256" key="1">
    <source>
        <dbReference type="SAM" id="MobiDB-lite"/>
    </source>
</evidence>
<proteinExistence type="predicted"/>
<organism evidence="2 3">
    <name type="scientific">Acidithiobacillus ferrooxidans (strain ATCC 23270 / DSM 14882 / CIP 104768 / NCIMB 8455)</name>
    <name type="common">Ferrobacillus ferrooxidans (strain ATCC 23270)</name>
    <dbReference type="NCBI Taxonomy" id="243159"/>
    <lineage>
        <taxon>Bacteria</taxon>
        <taxon>Pseudomonadati</taxon>
        <taxon>Pseudomonadota</taxon>
        <taxon>Acidithiobacillia</taxon>
        <taxon>Acidithiobacillales</taxon>
        <taxon>Acidithiobacillaceae</taxon>
        <taxon>Acidithiobacillus</taxon>
    </lineage>
</organism>
<dbReference type="HOGENOM" id="CLU_1870918_0_0_6"/>
<feature type="region of interest" description="Disordered" evidence="1">
    <location>
        <begin position="29"/>
        <end position="69"/>
    </location>
</feature>
<evidence type="ECO:0000313" key="2">
    <source>
        <dbReference type="EMBL" id="ACK78749.1"/>
    </source>
</evidence>
<reference evidence="2 3" key="1">
    <citation type="journal article" date="2008" name="BMC Genomics">
        <title>Acidithiobacillus ferrooxidans metabolism: from genome sequence to industrial applications.</title>
        <authorList>
            <person name="Valdes J."/>
            <person name="Pedroso I."/>
            <person name="Quatrini R."/>
            <person name="Dodson R.J."/>
            <person name="Tettelin H."/>
            <person name="Blake R.II."/>
            <person name="Eisen J.A."/>
            <person name="Holmes D.S."/>
        </authorList>
    </citation>
    <scope>NUCLEOTIDE SEQUENCE [LARGE SCALE GENOMIC DNA]</scope>
    <source>
        <strain evidence="3">ATCC 23270 / DSM 14882 / CIP 104768 / NCIMB 8455</strain>
    </source>
</reference>
<dbReference type="KEGG" id="afr:AFE_2496"/>
<accession>B7J731</accession>
<dbReference type="AlphaFoldDB" id="B7J731"/>
<feature type="region of interest" description="Disordered" evidence="1">
    <location>
        <begin position="109"/>
        <end position="136"/>
    </location>
</feature>
<protein>
    <submittedName>
        <fullName evidence="2">Uncharacterized protein</fullName>
    </submittedName>
</protein>
<gene>
    <name evidence="2" type="ordered locus">AFE_2496</name>
</gene>